<dbReference type="SUPFAM" id="SSF53335">
    <property type="entry name" value="S-adenosyl-L-methionine-dependent methyltransferases"/>
    <property type="match status" value="1"/>
</dbReference>
<dbReference type="InterPro" id="IPR013216">
    <property type="entry name" value="Methyltransf_11"/>
</dbReference>
<dbReference type="GO" id="GO:0008757">
    <property type="term" value="F:S-adenosylmethionine-dependent methyltransferase activity"/>
    <property type="evidence" value="ECO:0007669"/>
    <property type="project" value="InterPro"/>
</dbReference>
<proteinExistence type="predicted"/>
<dbReference type="Proteomes" id="UP000886689">
    <property type="component" value="Unassembled WGS sequence"/>
</dbReference>
<gene>
    <name evidence="2" type="ORF">IPL58_02055</name>
</gene>
<dbReference type="EMBL" id="JADJUC010000002">
    <property type="protein sequence ID" value="MBK8522995.1"/>
    <property type="molecule type" value="Genomic_DNA"/>
</dbReference>
<keyword evidence="2" id="KW-0489">Methyltransferase</keyword>
<comment type="caution">
    <text evidence="2">The sequence shown here is derived from an EMBL/GenBank/DDBJ whole genome shotgun (WGS) entry which is preliminary data.</text>
</comment>
<evidence type="ECO:0000313" key="2">
    <source>
        <dbReference type="EMBL" id="MBK8522995.1"/>
    </source>
</evidence>
<dbReference type="PANTHER" id="PTHR43464:SF83">
    <property type="entry name" value="MALONYL-[ACYL-CARRIER PROTEIN] O-METHYLTRANSFERASE"/>
    <property type="match status" value="1"/>
</dbReference>
<reference evidence="2" key="1">
    <citation type="submission" date="2020-10" db="EMBL/GenBank/DDBJ databases">
        <title>Connecting structure to function with the recovery of over 1000 high-quality activated sludge metagenome-assembled genomes encoding full-length rRNA genes using long-read sequencing.</title>
        <authorList>
            <person name="Singleton C.M."/>
            <person name="Petriglieri F."/>
            <person name="Kristensen J.M."/>
            <person name="Kirkegaard R.H."/>
            <person name="Michaelsen T.Y."/>
            <person name="Andersen M.H."/>
            <person name="Karst S.M."/>
            <person name="Dueholm M.S."/>
            <person name="Nielsen P.H."/>
            <person name="Albertsen M."/>
        </authorList>
    </citation>
    <scope>NUCLEOTIDE SEQUENCE</scope>
    <source>
        <strain evidence="2">Hirt_18-Q3-R61-65_BATAC.395</strain>
    </source>
</reference>
<feature type="domain" description="Methyltransferase type 11" evidence="1">
    <location>
        <begin position="79"/>
        <end position="167"/>
    </location>
</feature>
<dbReference type="InterPro" id="IPR029063">
    <property type="entry name" value="SAM-dependent_MTases_sf"/>
</dbReference>
<dbReference type="PANTHER" id="PTHR43464">
    <property type="entry name" value="METHYLTRANSFERASE"/>
    <property type="match status" value="1"/>
</dbReference>
<dbReference type="Gene3D" id="3.40.50.150">
    <property type="entry name" value="Vaccinia Virus protein VP39"/>
    <property type="match status" value="1"/>
</dbReference>
<organism evidence="2 3">
    <name type="scientific">Candidatus Proximibacter danicus</name>
    <dbReference type="NCBI Taxonomy" id="2954365"/>
    <lineage>
        <taxon>Bacteria</taxon>
        <taxon>Pseudomonadati</taxon>
        <taxon>Pseudomonadota</taxon>
        <taxon>Betaproteobacteria</taxon>
        <taxon>Candidatus Proximibacter</taxon>
    </lineage>
</organism>
<dbReference type="GO" id="GO:0032259">
    <property type="term" value="P:methylation"/>
    <property type="evidence" value="ECO:0007669"/>
    <property type="project" value="UniProtKB-KW"/>
</dbReference>
<dbReference type="Pfam" id="PF08241">
    <property type="entry name" value="Methyltransf_11"/>
    <property type="match status" value="1"/>
</dbReference>
<sequence>MGQEIDLLAAYPRTKRNVDERGQSKTEEDRRIARQFGRDFFDGDRRHGYGGFNYHPRFWQPVIPALQAHFGLRAGSRLLDIGCAKGFMLHDMAELIPGIELTGIDVSTYAIDNAIADMRPYLQAACATALPFPDQSFDVVIAINTLHNLEREQLIQALREIERVGKGKAFVTVDAYRDDEEKERMFAWNLTARTVLSVDEWKALFAEAGYRGDYFWFIP</sequence>
<protein>
    <submittedName>
        <fullName evidence="2">Class I SAM-dependent methyltransferase</fullName>
    </submittedName>
</protein>
<accession>A0A9D7JY99</accession>
<name>A0A9D7JY99_9PROT</name>
<evidence type="ECO:0000259" key="1">
    <source>
        <dbReference type="Pfam" id="PF08241"/>
    </source>
</evidence>
<dbReference type="AlphaFoldDB" id="A0A9D7JY99"/>
<evidence type="ECO:0000313" key="3">
    <source>
        <dbReference type="Proteomes" id="UP000886689"/>
    </source>
</evidence>
<dbReference type="CDD" id="cd02440">
    <property type="entry name" value="AdoMet_MTases"/>
    <property type="match status" value="1"/>
</dbReference>
<keyword evidence="2" id="KW-0808">Transferase</keyword>